<gene>
    <name evidence="2" type="ORF">GN958_ATG07562</name>
</gene>
<reference evidence="2" key="1">
    <citation type="submission" date="2020-03" db="EMBL/GenBank/DDBJ databases">
        <title>Hybrid Assembly of Korean Phytophthora infestans isolates.</title>
        <authorList>
            <person name="Prokchorchik M."/>
            <person name="Lee Y."/>
            <person name="Seo J."/>
            <person name="Cho J.-H."/>
            <person name="Park Y.-E."/>
            <person name="Jang D.-C."/>
            <person name="Im J.-S."/>
            <person name="Choi J.-G."/>
            <person name="Park H.-J."/>
            <person name="Lee G.-B."/>
            <person name="Lee Y.-G."/>
            <person name="Hong S.-Y."/>
            <person name="Cho K."/>
            <person name="Sohn K.H."/>
        </authorList>
    </citation>
    <scope>NUCLEOTIDE SEQUENCE</scope>
    <source>
        <strain evidence="2">KR_2_A2</strain>
    </source>
</reference>
<accession>A0A8S9UQZ1</accession>
<sequence>METLLLNRFFSRDYELPANVPVVRFKAGTSTYTMAVVKDKPTTPIEIVYEASTSSRGPAATPNSSNGNPKQEKRKRSEVDRGLLVRDACVDEDLVPPPHLRKPLQ</sequence>
<proteinExistence type="predicted"/>
<name>A0A8S9UQZ1_PHYIN</name>
<evidence type="ECO:0000256" key="1">
    <source>
        <dbReference type="SAM" id="MobiDB-lite"/>
    </source>
</evidence>
<evidence type="ECO:0000313" key="3">
    <source>
        <dbReference type="Proteomes" id="UP000704712"/>
    </source>
</evidence>
<dbReference type="AlphaFoldDB" id="A0A8S9UQZ1"/>
<feature type="region of interest" description="Disordered" evidence="1">
    <location>
        <begin position="49"/>
        <end position="82"/>
    </location>
</feature>
<protein>
    <submittedName>
        <fullName evidence="2">Uncharacterized protein</fullName>
    </submittedName>
</protein>
<dbReference type="Proteomes" id="UP000704712">
    <property type="component" value="Unassembled WGS sequence"/>
</dbReference>
<dbReference type="EMBL" id="JAACNO010001059">
    <property type="protein sequence ID" value="KAF4143201.1"/>
    <property type="molecule type" value="Genomic_DNA"/>
</dbReference>
<comment type="caution">
    <text evidence="2">The sequence shown here is derived from an EMBL/GenBank/DDBJ whole genome shotgun (WGS) entry which is preliminary data.</text>
</comment>
<organism evidence="2 3">
    <name type="scientific">Phytophthora infestans</name>
    <name type="common">Potato late blight agent</name>
    <name type="synonym">Botrytis infestans</name>
    <dbReference type="NCBI Taxonomy" id="4787"/>
    <lineage>
        <taxon>Eukaryota</taxon>
        <taxon>Sar</taxon>
        <taxon>Stramenopiles</taxon>
        <taxon>Oomycota</taxon>
        <taxon>Peronosporomycetes</taxon>
        <taxon>Peronosporales</taxon>
        <taxon>Peronosporaceae</taxon>
        <taxon>Phytophthora</taxon>
    </lineage>
</organism>
<feature type="compositionally biased region" description="Polar residues" evidence="1">
    <location>
        <begin position="51"/>
        <end position="69"/>
    </location>
</feature>
<evidence type="ECO:0000313" key="2">
    <source>
        <dbReference type="EMBL" id="KAF4143201.1"/>
    </source>
</evidence>